<dbReference type="Gene3D" id="1.25.40.10">
    <property type="entry name" value="Tetratricopeptide repeat domain"/>
    <property type="match status" value="3"/>
</dbReference>
<dbReference type="AlphaFoldDB" id="A0AB40CFG7"/>
<dbReference type="GeneID" id="120275711"/>
<dbReference type="InterPro" id="IPR043376">
    <property type="entry name" value="NPG1-like"/>
</dbReference>
<dbReference type="PANTHER" id="PTHR44102:SF1">
    <property type="entry name" value="OS10G0471400 PROTEIN"/>
    <property type="match status" value="1"/>
</dbReference>
<feature type="coiled-coil region" evidence="2">
    <location>
        <begin position="562"/>
        <end position="593"/>
    </location>
</feature>
<dbReference type="InterPro" id="IPR019734">
    <property type="entry name" value="TPR_rpt"/>
</dbReference>
<name>A0AB40CFG7_DIOCR</name>
<dbReference type="PROSITE" id="PS50005">
    <property type="entry name" value="TPR"/>
    <property type="match status" value="1"/>
</dbReference>
<dbReference type="RefSeq" id="XP_039138317.1">
    <property type="nucleotide sequence ID" value="XM_039282383.1"/>
</dbReference>
<sequence>MGGHLIGQLGRLRFLHLGHGAGFAWRIRGIRMRGRKRAKLRKFFARLGVRNTKNWLCSAEQFKANEMVPATGSQTSLASGYISQAGLGDQRIDTGNIEEAESSLRDGVCLNYEEARALLGRLEYQRGNVEAALRVFDGIDIAAIAPKMKVSITRKIGRHKPQSPWDVPHMSIHAVSLLIEATYLKAKALQDLGRFKEAAQTCSIILDTIEPALTDGLPENLGLGTDCKFLETLCKAVELLPELWKLAGFPNEAILSYRRALLGCWNLDASTCTRIQKEFAIFLLYGGCDASPPNLRSQMEGSFIPRNNIEEAILLLMILLRKFNLKRVDWDRSIIDHLTFALSVSGELKTLASQKEELLPGILERKERYYTLALCYFGEGDSLVALNLLKILLSARGDPNCLKALLLASKICGESGGAYVEEGVSFARRAIFNLNSGCDAMASVGNCLLGISLSTQARLPSSDSERLSRQCEALEALEKANKMVEGKDYQVLFSLSLENSEQRKLEPALRFAKQLLKLEAGSNIKTWILLARILSAQKRYVDAETVVNAALDQTGKWNQGGLLRTKAKIQIANEQLKNAVETYTQLLAVLQLRTKSFAVGMKSLKGGQDDRSLEMETWQDLANVYMSMSQWRDAEICISKLTAISPQSASRWHATGKLFEAKGLYKEALGAYSKALDREPTHIPSLVSTATVLRELDGRPLAVVRSFLTDALRLDKTNHIAWFNLGLLNKAEGGKSILEAVECFQAAALLEESVPAEPFR</sequence>
<proteinExistence type="predicted"/>
<dbReference type="InterPro" id="IPR011990">
    <property type="entry name" value="TPR-like_helical_dom_sf"/>
</dbReference>
<keyword evidence="2" id="KW-0175">Coiled coil</keyword>
<evidence type="ECO:0000313" key="3">
    <source>
        <dbReference type="Proteomes" id="UP001515500"/>
    </source>
</evidence>
<feature type="repeat" description="TPR" evidence="1">
    <location>
        <begin position="649"/>
        <end position="682"/>
    </location>
</feature>
<dbReference type="PANTHER" id="PTHR44102">
    <property type="entry name" value="PROTEIN NPG1"/>
    <property type="match status" value="1"/>
</dbReference>
<evidence type="ECO:0000256" key="2">
    <source>
        <dbReference type="SAM" id="Coils"/>
    </source>
</evidence>
<dbReference type="Proteomes" id="UP001515500">
    <property type="component" value="Chromosome 14"/>
</dbReference>
<organism evidence="3 4">
    <name type="scientific">Dioscorea cayennensis subsp. rotundata</name>
    <name type="common">White Guinea yam</name>
    <name type="synonym">Dioscorea rotundata</name>
    <dbReference type="NCBI Taxonomy" id="55577"/>
    <lineage>
        <taxon>Eukaryota</taxon>
        <taxon>Viridiplantae</taxon>
        <taxon>Streptophyta</taxon>
        <taxon>Embryophyta</taxon>
        <taxon>Tracheophyta</taxon>
        <taxon>Spermatophyta</taxon>
        <taxon>Magnoliopsida</taxon>
        <taxon>Liliopsida</taxon>
        <taxon>Dioscoreales</taxon>
        <taxon>Dioscoreaceae</taxon>
        <taxon>Dioscorea</taxon>
    </lineage>
</organism>
<evidence type="ECO:0000256" key="1">
    <source>
        <dbReference type="PROSITE-ProRule" id="PRU00339"/>
    </source>
</evidence>
<dbReference type="SMART" id="SM00028">
    <property type="entry name" value="TPR"/>
    <property type="match status" value="6"/>
</dbReference>
<evidence type="ECO:0000313" key="4">
    <source>
        <dbReference type="RefSeq" id="XP_039138317.1"/>
    </source>
</evidence>
<accession>A0AB40CFG7</accession>
<dbReference type="SUPFAM" id="SSF48452">
    <property type="entry name" value="TPR-like"/>
    <property type="match status" value="2"/>
</dbReference>
<keyword evidence="3" id="KW-1185">Reference proteome</keyword>
<reference evidence="4" key="1">
    <citation type="submission" date="2025-08" db="UniProtKB">
        <authorList>
            <consortium name="RefSeq"/>
        </authorList>
    </citation>
    <scope>IDENTIFICATION</scope>
</reference>
<gene>
    <name evidence="4" type="primary">LOC120275711</name>
</gene>
<keyword evidence="1" id="KW-0802">TPR repeat</keyword>
<protein>
    <submittedName>
        <fullName evidence="4">Protein NPGR2 isoform X1</fullName>
    </submittedName>
</protein>
<dbReference type="Pfam" id="PF13432">
    <property type="entry name" value="TPR_16"/>
    <property type="match status" value="1"/>
</dbReference>